<dbReference type="CDD" id="cd16961">
    <property type="entry name" value="RMtype1_S_TRD-CR_like"/>
    <property type="match status" value="1"/>
</dbReference>
<dbReference type="InterPro" id="IPR044946">
    <property type="entry name" value="Restrct_endonuc_typeI_TRD_sf"/>
</dbReference>
<evidence type="ECO:0000259" key="4">
    <source>
        <dbReference type="Pfam" id="PF01420"/>
    </source>
</evidence>
<keyword evidence="2" id="KW-0680">Restriction system</keyword>
<gene>
    <name evidence="5" type="ORF">ERS852551_00993</name>
</gene>
<evidence type="ECO:0000313" key="6">
    <source>
        <dbReference type="Proteomes" id="UP000095765"/>
    </source>
</evidence>
<dbReference type="EMBL" id="CZBE01000005">
    <property type="protein sequence ID" value="CUP49807.1"/>
    <property type="molecule type" value="Genomic_DNA"/>
</dbReference>
<name>A0A174NSG9_9FIRM</name>
<dbReference type="PANTHER" id="PTHR30408">
    <property type="entry name" value="TYPE-1 RESTRICTION ENZYME ECOKI SPECIFICITY PROTEIN"/>
    <property type="match status" value="1"/>
</dbReference>
<comment type="similarity">
    <text evidence="1">Belongs to the type-I restriction system S methylase family.</text>
</comment>
<dbReference type="Gene3D" id="3.90.220.20">
    <property type="entry name" value="DNA methylase specificity domains"/>
    <property type="match status" value="2"/>
</dbReference>
<dbReference type="SUPFAM" id="SSF116734">
    <property type="entry name" value="DNA methylase specificity domain"/>
    <property type="match status" value="2"/>
</dbReference>
<protein>
    <submittedName>
        <fullName evidence="5">Type I restriction modification DNA specificity domain</fullName>
    </submittedName>
</protein>
<dbReference type="Proteomes" id="UP000095765">
    <property type="component" value="Unassembled WGS sequence"/>
</dbReference>
<evidence type="ECO:0000256" key="1">
    <source>
        <dbReference type="ARBA" id="ARBA00010923"/>
    </source>
</evidence>
<feature type="domain" description="Type I restriction modification DNA specificity" evidence="4">
    <location>
        <begin position="295"/>
        <end position="393"/>
    </location>
</feature>
<proteinExistence type="inferred from homology"/>
<accession>A0A174NSG9</accession>
<dbReference type="GO" id="GO:0003677">
    <property type="term" value="F:DNA binding"/>
    <property type="evidence" value="ECO:0007669"/>
    <property type="project" value="UniProtKB-KW"/>
</dbReference>
<dbReference type="AlphaFoldDB" id="A0A174NSG9"/>
<keyword evidence="3" id="KW-0238">DNA-binding</keyword>
<dbReference type="InterPro" id="IPR052021">
    <property type="entry name" value="Type-I_RS_S_subunit"/>
</dbReference>
<evidence type="ECO:0000256" key="2">
    <source>
        <dbReference type="ARBA" id="ARBA00022747"/>
    </source>
</evidence>
<evidence type="ECO:0000256" key="3">
    <source>
        <dbReference type="ARBA" id="ARBA00023125"/>
    </source>
</evidence>
<dbReference type="RefSeq" id="WP_055244448.1">
    <property type="nucleotide sequence ID" value="NZ_CABIWA010000007.1"/>
</dbReference>
<dbReference type="GO" id="GO:0009307">
    <property type="term" value="P:DNA restriction-modification system"/>
    <property type="evidence" value="ECO:0007669"/>
    <property type="project" value="UniProtKB-KW"/>
</dbReference>
<organism evidence="5 6">
    <name type="scientific">Anaerotruncus colihominis</name>
    <dbReference type="NCBI Taxonomy" id="169435"/>
    <lineage>
        <taxon>Bacteria</taxon>
        <taxon>Bacillati</taxon>
        <taxon>Bacillota</taxon>
        <taxon>Clostridia</taxon>
        <taxon>Eubacteriales</taxon>
        <taxon>Oscillospiraceae</taxon>
        <taxon>Anaerotruncus</taxon>
    </lineage>
</organism>
<evidence type="ECO:0000313" key="5">
    <source>
        <dbReference type="EMBL" id="CUP49807.1"/>
    </source>
</evidence>
<sequence length="415" mass="47658">MTPKIKLRIDQIRRGEIPKGYIRTVSGISPTDWKRYTFGDIYTERKEPGSEELPLLMVSIHSGVSDGEVDEEDLPKKVKRIADKSQYKKAVSGDLVFNMMRAWQGAIGTVRTTGMVSPAYIVAEPNDTVYPLFMDYYTRTPQMINQIDRQSYGVTDFRKRLYWDSFIPIGCILPPVAEQQKIAAILTTQDKVIELKEKRLAEKQRQKKYLMQQLLTGKKRLPGFNGAWKVDRLGKLFLERKETNYEGLQMLAITGAQGIIPRKELDLKDNSSEDKSKYLRVCVGDIGYNTMRMWQGISAYSDYEGIVSPAYTILKPSSSINAKYFAYLFKTLEIIFLFYRFSQGLVDDTRNLKYENFKKIKVCYPPDTKEQTAIAEVLSAADREIGLLRQDIEQEKQKKKALVQLLLTGIVRVKT</sequence>
<dbReference type="InterPro" id="IPR000055">
    <property type="entry name" value="Restrct_endonuc_typeI_TRD"/>
</dbReference>
<dbReference type="PANTHER" id="PTHR30408:SF12">
    <property type="entry name" value="TYPE I RESTRICTION ENZYME MJAVIII SPECIFICITY SUBUNIT"/>
    <property type="match status" value="1"/>
</dbReference>
<dbReference type="Pfam" id="PF01420">
    <property type="entry name" value="Methylase_S"/>
    <property type="match status" value="1"/>
</dbReference>
<reference evidence="5 6" key="1">
    <citation type="submission" date="2015-09" db="EMBL/GenBank/DDBJ databases">
        <authorList>
            <consortium name="Pathogen Informatics"/>
        </authorList>
    </citation>
    <scope>NUCLEOTIDE SEQUENCE [LARGE SCALE GENOMIC DNA]</scope>
    <source>
        <strain evidence="5 6">2789STDY5834939</strain>
    </source>
</reference>